<keyword evidence="1" id="KW-0472">Membrane</keyword>
<reference evidence="2 3" key="1">
    <citation type="submission" date="2018-06" db="EMBL/GenBank/DDBJ databases">
        <authorList>
            <consortium name="Pathogen Informatics"/>
            <person name="Doyle S."/>
        </authorList>
    </citation>
    <scope>NUCLEOTIDE SEQUENCE [LARGE SCALE GENOMIC DNA]</scope>
    <source>
        <strain evidence="2 3">NCTC13294</strain>
    </source>
</reference>
<keyword evidence="3" id="KW-1185">Reference proteome</keyword>
<feature type="transmembrane region" description="Helical" evidence="1">
    <location>
        <begin position="82"/>
        <end position="107"/>
    </location>
</feature>
<organism evidence="2 3">
    <name type="scientific">Cardiobacterium valvarum</name>
    <dbReference type="NCBI Taxonomy" id="194702"/>
    <lineage>
        <taxon>Bacteria</taxon>
        <taxon>Pseudomonadati</taxon>
        <taxon>Pseudomonadota</taxon>
        <taxon>Gammaproteobacteria</taxon>
        <taxon>Cardiobacteriales</taxon>
        <taxon>Cardiobacteriaceae</taxon>
        <taxon>Cardiobacterium</taxon>
    </lineage>
</organism>
<keyword evidence="1" id="KW-1133">Transmembrane helix</keyword>
<proteinExistence type="predicted"/>
<gene>
    <name evidence="2" type="ORF">NCTC13294_01395</name>
</gene>
<sequence>MNPISTPPALSLPNQSLFRLPAGFSIDKGALLRLLFVVGIAALFLWGNDVFADQLKLPTGDTDLGIPGVAANDSWGKKIVMAIAYIIIIMALLGLGLILVNVLFSLAGVSDDARSQDGGMVLVLKKIGIVVTVVVLGILIFTLINSYILDPIYKMFS</sequence>
<dbReference type="EMBL" id="UFUW01000001">
    <property type="protein sequence ID" value="SUX23006.1"/>
    <property type="molecule type" value="Genomic_DNA"/>
</dbReference>
<dbReference type="Proteomes" id="UP000254572">
    <property type="component" value="Unassembled WGS sequence"/>
</dbReference>
<evidence type="ECO:0000313" key="3">
    <source>
        <dbReference type="Proteomes" id="UP000254572"/>
    </source>
</evidence>
<dbReference type="AlphaFoldDB" id="A0A381E888"/>
<dbReference type="RefSeq" id="WP_115611675.1">
    <property type="nucleotide sequence ID" value="NZ_JBHLZC010000005.1"/>
</dbReference>
<evidence type="ECO:0000313" key="2">
    <source>
        <dbReference type="EMBL" id="SUX23006.1"/>
    </source>
</evidence>
<accession>A0A381E888</accession>
<evidence type="ECO:0000256" key="1">
    <source>
        <dbReference type="SAM" id="Phobius"/>
    </source>
</evidence>
<keyword evidence="1" id="KW-0812">Transmembrane</keyword>
<name>A0A381E888_9GAMM</name>
<feature type="transmembrane region" description="Helical" evidence="1">
    <location>
        <begin position="30"/>
        <end position="47"/>
    </location>
</feature>
<feature type="transmembrane region" description="Helical" evidence="1">
    <location>
        <begin position="127"/>
        <end position="149"/>
    </location>
</feature>
<protein>
    <submittedName>
        <fullName evidence="2">Uncharacterized protein</fullName>
    </submittedName>
</protein>